<dbReference type="InterPro" id="IPR036922">
    <property type="entry name" value="Rieske_2Fe-2S_sf"/>
</dbReference>
<dbReference type="EMBL" id="JBHMQT010000006">
    <property type="protein sequence ID" value="MFC0861736.1"/>
    <property type="molecule type" value="Genomic_DNA"/>
</dbReference>
<accession>A0ABV6TZX3</accession>
<keyword evidence="7" id="KW-1185">Reference proteome</keyword>
<feature type="domain" description="Rieske" evidence="5">
    <location>
        <begin position="2"/>
        <end position="62"/>
    </location>
</feature>
<dbReference type="SUPFAM" id="SSF50022">
    <property type="entry name" value="ISP domain"/>
    <property type="match status" value="1"/>
</dbReference>
<evidence type="ECO:0000259" key="5">
    <source>
        <dbReference type="PROSITE" id="PS51296"/>
    </source>
</evidence>
<reference evidence="6 7" key="1">
    <citation type="submission" date="2024-09" db="EMBL/GenBank/DDBJ databases">
        <authorList>
            <person name="Sun Q."/>
            <person name="Mori K."/>
        </authorList>
    </citation>
    <scope>NUCLEOTIDE SEQUENCE [LARGE SCALE GENOMIC DNA]</scope>
    <source>
        <strain evidence="6 7">TBRC 1851</strain>
    </source>
</reference>
<dbReference type="InterPro" id="IPR017941">
    <property type="entry name" value="Rieske_2Fe-2S"/>
</dbReference>
<proteinExistence type="predicted"/>
<dbReference type="Pfam" id="PF00355">
    <property type="entry name" value="Rieske"/>
    <property type="match status" value="1"/>
</dbReference>
<protein>
    <submittedName>
        <fullName evidence="6">Rieske 2Fe-2S domain-containing protein</fullName>
    </submittedName>
</protein>
<keyword evidence="4" id="KW-0411">Iron-sulfur</keyword>
<evidence type="ECO:0000256" key="4">
    <source>
        <dbReference type="ARBA" id="ARBA00023014"/>
    </source>
</evidence>
<evidence type="ECO:0000256" key="3">
    <source>
        <dbReference type="ARBA" id="ARBA00023004"/>
    </source>
</evidence>
<dbReference type="Proteomes" id="UP001589870">
    <property type="component" value="Unassembled WGS sequence"/>
</dbReference>
<evidence type="ECO:0000313" key="6">
    <source>
        <dbReference type="EMBL" id="MFC0861736.1"/>
    </source>
</evidence>
<evidence type="ECO:0000313" key="7">
    <source>
        <dbReference type="Proteomes" id="UP001589870"/>
    </source>
</evidence>
<keyword evidence="3" id="KW-0408">Iron</keyword>
<evidence type="ECO:0000256" key="2">
    <source>
        <dbReference type="ARBA" id="ARBA00022723"/>
    </source>
</evidence>
<sequence length="111" mass="12018">MPVVTFAVEGRDNCVVLGDASYVYARTKLGSFVLSARCPHRGGPLNLAEFEPGRSRLICPWHERATSVTKAIKAGVPAVRRGNRVTAVFPDTAGTEYVLEHRPLSPALTGR</sequence>
<dbReference type="Gene3D" id="2.102.10.10">
    <property type="entry name" value="Rieske [2Fe-2S] iron-sulphur domain"/>
    <property type="match status" value="1"/>
</dbReference>
<keyword evidence="1" id="KW-0001">2Fe-2S</keyword>
<dbReference type="PROSITE" id="PS51296">
    <property type="entry name" value="RIESKE"/>
    <property type="match status" value="1"/>
</dbReference>
<keyword evidence="2" id="KW-0479">Metal-binding</keyword>
<name>A0ABV6TZX3_9ACTN</name>
<gene>
    <name evidence="6" type="ORF">ACFHYQ_05440</name>
</gene>
<dbReference type="RefSeq" id="WP_394299960.1">
    <property type="nucleotide sequence ID" value="NZ_JBHMQT010000006.1"/>
</dbReference>
<comment type="caution">
    <text evidence="6">The sequence shown here is derived from an EMBL/GenBank/DDBJ whole genome shotgun (WGS) entry which is preliminary data.</text>
</comment>
<organism evidence="6 7">
    <name type="scientific">Sphaerimonospora cavernae</name>
    <dbReference type="NCBI Taxonomy" id="1740611"/>
    <lineage>
        <taxon>Bacteria</taxon>
        <taxon>Bacillati</taxon>
        <taxon>Actinomycetota</taxon>
        <taxon>Actinomycetes</taxon>
        <taxon>Streptosporangiales</taxon>
        <taxon>Streptosporangiaceae</taxon>
        <taxon>Sphaerimonospora</taxon>
    </lineage>
</organism>
<evidence type="ECO:0000256" key="1">
    <source>
        <dbReference type="ARBA" id="ARBA00022714"/>
    </source>
</evidence>